<accession>A0AAN9J886</accession>
<gene>
    <name evidence="1" type="ORF">RJT34_16306</name>
</gene>
<keyword evidence="2" id="KW-1185">Reference proteome</keyword>
<organism evidence="1 2">
    <name type="scientific">Clitoria ternatea</name>
    <name type="common">Butterfly pea</name>
    <dbReference type="NCBI Taxonomy" id="43366"/>
    <lineage>
        <taxon>Eukaryota</taxon>
        <taxon>Viridiplantae</taxon>
        <taxon>Streptophyta</taxon>
        <taxon>Embryophyta</taxon>
        <taxon>Tracheophyta</taxon>
        <taxon>Spermatophyta</taxon>
        <taxon>Magnoliopsida</taxon>
        <taxon>eudicotyledons</taxon>
        <taxon>Gunneridae</taxon>
        <taxon>Pentapetalae</taxon>
        <taxon>rosids</taxon>
        <taxon>fabids</taxon>
        <taxon>Fabales</taxon>
        <taxon>Fabaceae</taxon>
        <taxon>Papilionoideae</taxon>
        <taxon>50 kb inversion clade</taxon>
        <taxon>NPAAA clade</taxon>
        <taxon>indigoferoid/millettioid clade</taxon>
        <taxon>Phaseoleae</taxon>
        <taxon>Clitoria</taxon>
    </lineage>
</organism>
<protein>
    <submittedName>
        <fullName evidence="1">Uncharacterized protein</fullName>
    </submittedName>
</protein>
<dbReference type="EMBL" id="JAYKXN010000004">
    <property type="protein sequence ID" value="KAK7293441.1"/>
    <property type="molecule type" value="Genomic_DNA"/>
</dbReference>
<comment type="caution">
    <text evidence="1">The sequence shown here is derived from an EMBL/GenBank/DDBJ whole genome shotgun (WGS) entry which is preliminary data.</text>
</comment>
<sequence>MLLNPSIPLGNRHRGMLFAGTLWFQAMLVTNVMESTLQLASLSISILPNCKGWFLECTDEDYWNAFNEETMTTDDSSFAISGLVEQINMTKDLSDYLCSRLLQEMTNGSPIKVADGRLNGAVDEEELMRALKVSFWCI</sequence>
<reference evidence="1 2" key="1">
    <citation type="submission" date="2024-01" db="EMBL/GenBank/DDBJ databases">
        <title>The genomes of 5 underutilized Papilionoideae crops provide insights into root nodulation and disease resistance.</title>
        <authorList>
            <person name="Yuan L."/>
        </authorList>
    </citation>
    <scope>NUCLEOTIDE SEQUENCE [LARGE SCALE GENOMIC DNA]</scope>
    <source>
        <strain evidence="1">LY-2023</strain>
        <tissue evidence="1">Leaf</tissue>
    </source>
</reference>
<dbReference type="Proteomes" id="UP001359559">
    <property type="component" value="Unassembled WGS sequence"/>
</dbReference>
<evidence type="ECO:0000313" key="1">
    <source>
        <dbReference type="EMBL" id="KAK7293441.1"/>
    </source>
</evidence>
<evidence type="ECO:0000313" key="2">
    <source>
        <dbReference type="Proteomes" id="UP001359559"/>
    </source>
</evidence>
<name>A0AAN9J886_CLITE</name>
<proteinExistence type="predicted"/>
<dbReference type="AlphaFoldDB" id="A0AAN9J886"/>